<protein>
    <submittedName>
        <fullName evidence="1">Uncharacterized protein</fullName>
    </submittedName>
</protein>
<evidence type="ECO:0000313" key="1">
    <source>
        <dbReference type="EMBL" id="MET6996160.1"/>
    </source>
</evidence>
<dbReference type="EMBL" id="JBEXAC010000001">
    <property type="protein sequence ID" value="MET6996160.1"/>
    <property type="molecule type" value="Genomic_DNA"/>
</dbReference>
<dbReference type="RefSeq" id="WP_354658808.1">
    <property type="nucleotide sequence ID" value="NZ_JBEXAC010000001.1"/>
</dbReference>
<proteinExistence type="predicted"/>
<accession>A0ABV2T0K9</accession>
<dbReference type="Proteomes" id="UP001549749">
    <property type="component" value="Unassembled WGS sequence"/>
</dbReference>
<reference evidence="1 2" key="1">
    <citation type="submission" date="2024-06" db="EMBL/GenBank/DDBJ databases">
        <title>Chitinophaga defluvii sp. nov., isolated from municipal sewage.</title>
        <authorList>
            <person name="Zhang L."/>
        </authorList>
    </citation>
    <scope>NUCLEOTIDE SEQUENCE [LARGE SCALE GENOMIC DNA]</scope>
    <source>
        <strain evidence="1 2">H8</strain>
    </source>
</reference>
<organism evidence="1 2">
    <name type="scientific">Chitinophaga defluvii</name>
    <dbReference type="NCBI Taxonomy" id="3163343"/>
    <lineage>
        <taxon>Bacteria</taxon>
        <taxon>Pseudomonadati</taxon>
        <taxon>Bacteroidota</taxon>
        <taxon>Chitinophagia</taxon>
        <taxon>Chitinophagales</taxon>
        <taxon>Chitinophagaceae</taxon>
        <taxon>Chitinophaga</taxon>
    </lineage>
</organism>
<keyword evidence="2" id="KW-1185">Reference proteome</keyword>
<evidence type="ECO:0000313" key="2">
    <source>
        <dbReference type="Proteomes" id="UP001549749"/>
    </source>
</evidence>
<name>A0ABV2T0K9_9BACT</name>
<comment type="caution">
    <text evidence="1">The sequence shown here is derived from an EMBL/GenBank/DDBJ whole genome shotgun (WGS) entry which is preliminary data.</text>
</comment>
<sequence length="106" mass="12214">MMTVNREKTARKTTAENHAIPDTARLKTYQTTSSDPNQIAVFCTNVVRREDADKLLQLCAVHFPDCACNFDLEDCDRIFRIRSQEDISAAVISLFRQYHFQCDILI</sequence>
<gene>
    <name evidence="1" type="ORF">ABR189_02220</name>
</gene>